<keyword evidence="1" id="KW-0812">Transmembrane</keyword>
<accession>X1L4Y4</accession>
<sequence length="42" mass="4373">MNLANYHDVVLAIKEMRVRGAPAIGVAAAYGIALGGAGYRIE</sequence>
<dbReference type="AlphaFoldDB" id="X1L4Y4"/>
<evidence type="ECO:0000256" key="1">
    <source>
        <dbReference type="SAM" id="Phobius"/>
    </source>
</evidence>
<dbReference type="InterPro" id="IPR037171">
    <property type="entry name" value="NagB/RpiA_transferase-like"/>
</dbReference>
<dbReference type="InterPro" id="IPR027363">
    <property type="entry name" value="M1Pi_N"/>
</dbReference>
<gene>
    <name evidence="2" type="ORF">S06H3_18298</name>
</gene>
<feature type="transmembrane region" description="Helical" evidence="1">
    <location>
        <begin position="20"/>
        <end position="39"/>
    </location>
</feature>
<reference evidence="2" key="1">
    <citation type="journal article" date="2014" name="Front. Microbiol.">
        <title>High frequency of phylogenetically diverse reductive dehalogenase-homologous genes in deep subseafloor sedimentary metagenomes.</title>
        <authorList>
            <person name="Kawai M."/>
            <person name="Futagami T."/>
            <person name="Toyoda A."/>
            <person name="Takaki Y."/>
            <person name="Nishi S."/>
            <person name="Hori S."/>
            <person name="Arai W."/>
            <person name="Tsubouchi T."/>
            <person name="Morono Y."/>
            <person name="Uchiyama I."/>
            <person name="Ito T."/>
            <person name="Fujiyama A."/>
            <person name="Inagaki F."/>
            <person name="Takami H."/>
        </authorList>
    </citation>
    <scope>NUCLEOTIDE SEQUENCE</scope>
    <source>
        <strain evidence="2">Expedition CK06-06</strain>
    </source>
</reference>
<proteinExistence type="predicted"/>
<evidence type="ECO:0008006" key="3">
    <source>
        <dbReference type="Google" id="ProtNLM"/>
    </source>
</evidence>
<dbReference type="Gene3D" id="1.20.120.420">
    <property type="entry name" value="translation initiation factor eif-2b, domain 1"/>
    <property type="match status" value="1"/>
</dbReference>
<evidence type="ECO:0000313" key="2">
    <source>
        <dbReference type="EMBL" id="GAI14023.1"/>
    </source>
</evidence>
<name>X1L4Y4_9ZZZZ</name>
<comment type="caution">
    <text evidence="2">The sequence shown here is derived from an EMBL/GenBank/DDBJ whole genome shotgun (WGS) entry which is preliminary data.</text>
</comment>
<dbReference type="SUPFAM" id="SSF100950">
    <property type="entry name" value="NagB/RpiA/CoA transferase-like"/>
    <property type="match status" value="1"/>
</dbReference>
<dbReference type="EMBL" id="BARV01009238">
    <property type="protein sequence ID" value="GAI14023.1"/>
    <property type="molecule type" value="Genomic_DNA"/>
</dbReference>
<keyword evidence="1" id="KW-0472">Membrane</keyword>
<organism evidence="2">
    <name type="scientific">marine sediment metagenome</name>
    <dbReference type="NCBI Taxonomy" id="412755"/>
    <lineage>
        <taxon>unclassified sequences</taxon>
        <taxon>metagenomes</taxon>
        <taxon>ecological metagenomes</taxon>
    </lineage>
</organism>
<protein>
    <recommendedName>
        <fullName evidence="3">S-methyl-5-thioribose-1-phosphate isomerase</fullName>
    </recommendedName>
</protein>
<feature type="non-terminal residue" evidence="2">
    <location>
        <position position="42"/>
    </location>
</feature>
<keyword evidence="1" id="KW-1133">Transmembrane helix</keyword>